<name>A0A0W0VDH0_9GAMM</name>
<sequence>MVLTDKLNTPGEHPFLFQATVGLIEAVITVPAEVKSNFVAFLGHPHSLQGGSMNNKVVTTLARIFKELGVPSLRFNFRGVGQSAGVYNDGIGESEDMLLLVNHWLLERPDTRLLFAGFSFGSYVAYRAAAQTHSELLITIAPPVHHYDYNEFHPAPHPWVIVQGDEDEVVPASFVFDFAEESTPQIPVITFKQTGHFFHGKLIELKDQLIPTIRARVPDL</sequence>
<dbReference type="PATRIC" id="fig|456.5.peg.2653"/>
<proteinExistence type="predicted"/>
<gene>
    <name evidence="1" type="ORF">Ljor_2466</name>
</gene>
<dbReference type="InterPro" id="IPR029058">
    <property type="entry name" value="AB_hydrolase_fold"/>
</dbReference>
<comment type="caution">
    <text evidence="1">The sequence shown here is derived from an EMBL/GenBank/DDBJ whole genome shotgun (WGS) entry which is preliminary data.</text>
</comment>
<dbReference type="GO" id="GO:0016787">
    <property type="term" value="F:hydrolase activity"/>
    <property type="evidence" value="ECO:0007669"/>
    <property type="project" value="UniProtKB-KW"/>
</dbReference>
<dbReference type="SUPFAM" id="SSF53474">
    <property type="entry name" value="alpha/beta-Hydrolases"/>
    <property type="match status" value="1"/>
</dbReference>
<protein>
    <submittedName>
        <fullName evidence="1">Alpha/beta superfamily transporter hydrolase</fullName>
    </submittedName>
</protein>
<dbReference type="STRING" id="456.Ljor_2466"/>
<evidence type="ECO:0000313" key="2">
    <source>
        <dbReference type="Proteomes" id="UP000055035"/>
    </source>
</evidence>
<dbReference type="PANTHER" id="PTHR42103">
    <property type="entry name" value="ALPHA/BETA-HYDROLASES SUPERFAMILY PROTEIN"/>
    <property type="match status" value="1"/>
</dbReference>
<dbReference type="Proteomes" id="UP000055035">
    <property type="component" value="Unassembled WGS sequence"/>
</dbReference>
<dbReference type="OrthoDB" id="9800435at2"/>
<dbReference type="RefSeq" id="WP_058471844.1">
    <property type="nucleotide sequence ID" value="NZ_CAAAIC010000010.1"/>
</dbReference>
<dbReference type="Gene3D" id="3.40.50.1820">
    <property type="entry name" value="alpha/beta hydrolase"/>
    <property type="match status" value="1"/>
</dbReference>
<keyword evidence="1" id="KW-0378">Hydrolase</keyword>
<dbReference type="EMBL" id="LNYJ01000011">
    <property type="protein sequence ID" value="KTD18160.1"/>
    <property type="molecule type" value="Genomic_DNA"/>
</dbReference>
<dbReference type="PANTHER" id="PTHR42103:SF2">
    <property type="entry name" value="AB HYDROLASE-1 DOMAIN-CONTAINING PROTEIN"/>
    <property type="match status" value="1"/>
</dbReference>
<evidence type="ECO:0000313" key="1">
    <source>
        <dbReference type="EMBL" id="KTD18160.1"/>
    </source>
</evidence>
<keyword evidence="2" id="KW-1185">Reference proteome</keyword>
<reference evidence="1 2" key="1">
    <citation type="submission" date="2015-11" db="EMBL/GenBank/DDBJ databases">
        <title>Genomic analysis of 38 Legionella species identifies large and diverse effector repertoires.</title>
        <authorList>
            <person name="Burstein D."/>
            <person name="Amaro F."/>
            <person name="Zusman T."/>
            <person name="Lifshitz Z."/>
            <person name="Cohen O."/>
            <person name="Gilbert J.A."/>
            <person name="Pupko T."/>
            <person name="Shuman H.A."/>
            <person name="Segal G."/>
        </authorList>
    </citation>
    <scope>NUCLEOTIDE SEQUENCE [LARGE SCALE GENOMIC DNA]</scope>
    <source>
        <strain evidence="1 2">BL-540</strain>
    </source>
</reference>
<accession>A0A0W0VDH0</accession>
<organism evidence="1 2">
    <name type="scientific">Legionella jordanis</name>
    <dbReference type="NCBI Taxonomy" id="456"/>
    <lineage>
        <taxon>Bacteria</taxon>
        <taxon>Pseudomonadati</taxon>
        <taxon>Pseudomonadota</taxon>
        <taxon>Gammaproteobacteria</taxon>
        <taxon>Legionellales</taxon>
        <taxon>Legionellaceae</taxon>
        <taxon>Legionella</taxon>
    </lineage>
</organism>
<dbReference type="AlphaFoldDB" id="A0A0W0VDH0"/>